<protein>
    <recommendedName>
        <fullName evidence="7">C2H2-type domain-containing protein</fullName>
    </recommendedName>
</protein>
<feature type="domain" description="C2H2-type" evidence="7">
    <location>
        <begin position="1154"/>
        <end position="1182"/>
    </location>
</feature>
<dbReference type="Gene3D" id="3.30.160.60">
    <property type="entry name" value="Classic Zinc Finger"/>
    <property type="match status" value="11"/>
</dbReference>
<dbReference type="PANTHER" id="PTHR24408">
    <property type="entry name" value="ZINC FINGER PROTEIN"/>
    <property type="match status" value="1"/>
</dbReference>
<proteinExistence type="predicted"/>
<feature type="region of interest" description="Disordered" evidence="6">
    <location>
        <begin position="594"/>
        <end position="634"/>
    </location>
</feature>
<feature type="region of interest" description="Disordered" evidence="6">
    <location>
        <begin position="1"/>
        <end position="22"/>
    </location>
</feature>
<dbReference type="Proteomes" id="UP001549920">
    <property type="component" value="Unassembled WGS sequence"/>
</dbReference>
<reference evidence="8 9" key="1">
    <citation type="submission" date="2024-06" db="EMBL/GenBank/DDBJ databases">
        <title>A chromosome-level genome assembly of beet webworm, Loxostege sticticalis.</title>
        <authorList>
            <person name="Zhang Y."/>
        </authorList>
    </citation>
    <scope>NUCLEOTIDE SEQUENCE [LARGE SCALE GENOMIC DNA]</scope>
    <source>
        <strain evidence="8">AQ026</strain>
        <tissue evidence="8">Whole body</tissue>
    </source>
</reference>
<feature type="compositionally biased region" description="Polar residues" evidence="6">
    <location>
        <begin position="594"/>
        <end position="609"/>
    </location>
</feature>
<evidence type="ECO:0000259" key="7">
    <source>
        <dbReference type="PROSITE" id="PS50157"/>
    </source>
</evidence>
<feature type="domain" description="C2H2-type" evidence="7">
    <location>
        <begin position="905"/>
        <end position="932"/>
    </location>
</feature>
<keyword evidence="1" id="KW-0479">Metal-binding</keyword>
<evidence type="ECO:0000256" key="5">
    <source>
        <dbReference type="PROSITE-ProRule" id="PRU00042"/>
    </source>
</evidence>
<feature type="domain" description="C2H2-type" evidence="7">
    <location>
        <begin position="877"/>
        <end position="904"/>
    </location>
</feature>
<feature type="compositionally biased region" description="Basic and acidic residues" evidence="6">
    <location>
        <begin position="610"/>
        <end position="624"/>
    </location>
</feature>
<dbReference type="PROSITE" id="PS50157">
    <property type="entry name" value="ZINC_FINGER_C2H2_2"/>
    <property type="match status" value="13"/>
</dbReference>
<evidence type="ECO:0000256" key="1">
    <source>
        <dbReference type="ARBA" id="ARBA00022723"/>
    </source>
</evidence>
<feature type="domain" description="C2H2-type" evidence="7">
    <location>
        <begin position="961"/>
        <end position="989"/>
    </location>
</feature>
<dbReference type="Pfam" id="PF13894">
    <property type="entry name" value="zf-C2H2_4"/>
    <property type="match status" value="1"/>
</dbReference>
<evidence type="ECO:0000313" key="9">
    <source>
        <dbReference type="Proteomes" id="UP001549920"/>
    </source>
</evidence>
<feature type="compositionally biased region" description="Basic and acidic residues" evidence="6">
    <location>
        <begin position="440"/>
        <end position="451"/>
    </location>
</feature>
<feature type="compositionally biased region" description="Acidic residues" evidence="6">
    <location>
        <begin position="209"/>
        <end position="218"/>
    </location>
</feature>
<feature type="domain" description="C2H2-type" evidence="7">
    <location>
        <begin position="1238"/>
        <end position="1265"/>
    </location>
</feature>
<organism evidence="8 9">
    <name type="scientific">Loxostege sticticalis</name>
    <name type="common">Beet webworm moth</name>
    <dbReference type="NCBI Taxonomy" id="481309"/>
    <lineage>
        <taxon>Eukaryota</taxon>
        <taxon>Metazoa</taxon>
        <taxon>Ecdysozoa</taxon>
        <taxon>Arthropoda</taxon>
        <taxon>Hexapoda</taxon>
        <taxon>Insecta</taxon>
        <taxon>Pterygota</taxon>
        <taxon>Neoptera</taxon>
        <taxon>Endopterygota</taxon>
        <taxon>Lepidoptera</taxon>
        <taxon>Glossata</taxon>
        <taxon>Ditrysia</taxon>
        <taxon>Pyraloidea</taxon>
        <taxon>Crambidae</taxon>
        <taxon>Pyraustinae</taxon>
        <taxon>Loxostege</taxon>
    </lineage>
</organism>
<feature type="region of interest" description="Disordered" evidence="6">
    <location>
        <begin position="290"/>
        <end position="489"/>
    </location>
</feature>
<feature type="domain" description="C2H2-type" evidence="7">
    <location>
        <begin position="990"/>
        <end position="1017"/>
    </location>
</feature>
<sequence>MEKYLRPEKFDANPSESSATQSWEHWRKTFESFIAAHTPAAPSSSDKDAQSVPTPAEWDNLKYQLLYMKEQHLLAQIKKPYKVEAIRLLHTLVNANAFSAEGTSSSKPTNSVTTDKDFSACIIAASPLSLRKATVPAYIRGIRAEAFLDTGSSITFINDNFAKLSPLGSDDVIPQVNGNIGNEDGSSIIPPSSSPTNDNFALTPPTTTEAEEPIVDNIEELRPGPDASLPLPQSPESIRKSSRIRRPPTFLEDYVMELPENNNGIGHEKSDFNSITVVDNENHTMSVMSGEGTKEVKENPNNIQKSSDKSNNSTNNMYSNIDTMSDVISTEENKSPNNNNKKEHLDNNSVMATNEVATESTVEVKESLKNEETQVNTDNKSYMDDNNKDFVIEVISDKDKEPCNKNKETQDKPDDSKLVMDDESGNMPELAITEEVEPPNENKETQDKPDNSKLVMDVESGNIPELAITGEVEPPNENEETLDKPDNSKLVMDVESGNIPELAITGEVEPPNENKETQDKPDNSKLVMDVESGNIPELAITEEVEPPNNVKEKPLDEADSIEIPNMDIDTNIEETKTETASKVSCDNEVITVGNSDKSVNANEDSNVESAKTEVKEPPYDKEETGGNSDNSSNMKLEHMMSLKVVLVRTKYYGCDKCNLVFFRPYDQKLHSVKHVLPSKKNSDSDDRFVKRFKCDECGVKFVQLSTLEAHAAVHAPAPHVCHCGVGFYCPKDLNSHKNLVHLDEIREQLATLTDRKQRALKHQIWQPNVLYTIKKEPKSTKPKRRPKLRIELKPRTRREPFLPRYRCEEEKLIVQNDDKTFSCPICFKIFKSKAGTAVHLASHAEVKPYGCDLCDKRFTQVGALKLHKKRHAGIKEFKCNFCGKEFCSLNNMLNHVRTHTGEKPFKCSFCPKAFSDPSAHKRHERTHTGEKPYSCKFCGMRFSDASGLIAHERRHSGIKKIQCTQCPKRFYTKDALRKHTHTVHSHEKNFSCNVCNKSFAIKPYLYIHMKSHYESKRFECDYCGFRSRAKLGLMKHIETVHLHIKNEKCPDCGMRFYCKNVMQNHHRAVHSRPLNYECDICGERQSVRSLIAKHILEKHSEVRCTICRKPFANSADLQRHTDQEGCAQCECGKYFPNQMTLNSHRFVHTVKRPHPCSYCDKRFKNKSALRKHYVTVHENTKKFECNECGEQFSVRNHLQTHIFTIHLTLLYCHICKGHFYSESDLKAHKAKGHIFNNHQCDVCGKVFVKKTSLKTHLQIHDVDKFYCVHCPSKFKLKASMKRHIQLCHKDVLRTKSSRPK</sequence>
<dbReference type="InterPro" id="IPR013087">
    <property type="entry name" value="Znf_C2H2_type"/>
</dbReference>
<feature type="domain" description="C2H2-type" evidence="7">
    <location>
        <begin position="821"/>
        <end position="848"/>
    </location>
</feature>
<feature type="domain" description="C2H2-type" evidence="7">
    <location>
        <begin position="1183"/>
        <end position="1206"/>
    </location>
</feature>
<evidence type="ECO:0000256" key="3">
    <source>
        <dbReference type="ARBA" id="ARBA00022771"/>
    </source>
</evidence>
<feature type="compositionally biased region" description="Polar residues" evidence="6">
    <location>
        <begin position="625"/>
        <end position="634"/>
    </location>
</feature>
<keyword evidence="4" id="KW-0862">Zinc</keyword>
<feature type="compositionally biased region" description="Polar residues" evidence="6">
    <location>
        <begin position="347"/>
        <end position="361"/>
    </location>
</feature>
<dbReference type="EMBL" id="JBEUOH010000006">
    <property type="protein sequence ID" value="KAL0892733.1"/>
    <property type="molecule type" value="Genomic_DNA"/>
</dbReference>
<feature type="domain" description="C2H2-type" evidence="7">
    <location>
        <begin position="1124"/>
        <end position="1153"/>
    </location>
</feature>
<gene>
    <name evidence="8" type="ORF">ABMA27_014446</name>
</gene>
<dbReference type="SMART" id="SM00355">
    <property type="entry name" value="ZnF_C2H2"/>
    <property type="match status" value="20"/>
</dbReference>
<dbReference type="PANTHER" id="PTHR24408:SF58">
    <property type="entry name" value="TRANSCRIPTION FACTOR (TFIIIA), PUTATIVE (AFU_ORTHOLOGUE AFUA_1G05150)-RELATED"/>
    <property type="match status" value="1"/>
</dbReference>
<feature type="region of interest" description="Disordered" evidence="6">
    <location>
        <begin position="182"/>
        <end position="243"/>
    </location>
</feature>
<feature type="compositionally biased region" description="Polar residues" evidence="6">
    <location>
        <begin position="317"/>
        <end position="330"/>
    </location>
</feature>
<keyword evidence="9" id="KW-1185">Reference proteome</keyword>
<evidence type="ECO:0000256" key="4">
    <source>
        <dbReference type="ARBA" id="ARBA00022833"/>
    </source>
</evidence>
<evidence type="ECO:0000256" key="6">
    <source>
        <dbReference type="SAM" id="MobiDB-lite"/>
    </source>
</evidence>
<evidence type="ECO:0000256" key="2">
    <source>
        <dbReference type="ARBA" id="ARBA00022737"/>
    </source>
</evidence>
<keyword evidence="2" id="KW-0677">Repeat</keyword>
<dbReference type="Pfam" id="PF00096">
    <property type="entry name" value="zf-C2H2"/>
    <property type="match status" value="8"/>
</dbReference>
<keyword evidence="3 5" id="KW-0863">Zinc-finger</keyword>
<feature type="compositionally biased region" description="Basic and acidic residues" evidence="6">
    <location>
        <begin position="381"/>
        <end position="420"/>
    </location>
</feature>
<evidence type="ECO:0000313" key="8">
    <source>
        <dbReference type="EMBL" id="KAL0892733.1"/>
    </source>
</evidence>
<feature type="domain" description="C2H2-type" evidence="7">
    <location>
        <begin position="849"/>
        <end position="876"/>
    </location>
</feature>
<dbReference type="SUPFAM" id="SSF57667">
    <property type="entry name" value="beta-beta-alpha zinc fingers"/>
    <property type="match status" value="10"/>
</dbReference>
<feature type="compositionally biased region" description="Low complexity" evidence="6">
    <location>
        <begin position="186"/>
        <end position="195"/>
    </location>
</feature>
<dbReference type="InterPro" id="IPR036236">
    <property type="entry name" value="Znf_C2H2_sf"/>
</dbReference>
<feature type="compositionally biased region" description="Basic and acidic residues" evidence="6">
    <location>
        <begin position="512"/>
        <end position="523"/>
    </location>
</feature>
<name>A0ABR3I927_LOXSC</name>
<feature type="compositionally biased region" description="Basic and acidic residues" evidence="6">
    <location>
        <begin position="362"/>
        <end position="372"/>
    </location>
</feature>
<accession>A0ABR3I927</accession>
<dbReference type="PROSITE" id="PS00028">
    <property type="entry name" value="ZINC_FINGER_C2H2_1"/>
    <property type="match status" value="14"/>
</dbReference>
<comment type="caution">
    <text evidence="8">The sequence shown here is derived from an EMBL/GenBank/DDBJ whole genome shotgun (WGS) entry which is preliminary data.</text>
</comment>
<feature type="domain" description="C2H2-type" evidence="7">
    <location>
        <begin position="933"/>
        <end position="960"/>
    </location>
</feature>
<feature type="domain" description="C2H2-type" evidence="7">
    <location>
        <begin position="692"/>
        <end position="715"/>
    </location>
</feature>
<feature type="compositionally biased region" description="Basic and acidic residues" evidence="6">
    <location>
        <begin position="1"/>
        <end position="11"/>
    </location>
</feature>
<feature type="region of interest" description="Disordered" evidence="6">
    <location>
        <begin position="503"/>
        <end position="526"/>
    </location>
</feature>
<feature type="domain" description="C2H2-type" evidence="7">
    <location>
        <begin position="1047"/>
        <end position="1071"/>
    </location>
</feature>